<evidence type="ECO:0000256" key="2">
    <source>
        <dbReference type="ARBA" id="ARBA00005085"/>
    </source>
</evidence>
<dbReference type="VEuPathDB" id="FungiDB:CC1G_08866"/>
<reference evidence="6 7" key="1">
    <citation type="journal article" date="2010" name="Proc. Natl. Acad. Sci. U.S.A.">
        <title>Insights into evolution of multicellular fungi from the assembled chromosomes of the mushroom Coprinopsis cinerea (Coprinus cinereus).</title>
        <authorList>
            <person name="Stajich J.E."/>
            <person name="Wilke S.K."/>
            <person name="Ahren D."/>
            <person name="Au C.H."/>
            <person name="Birren B.W."/>
            <person name="Borodovsky M."/>
            <person name="Burns C."/>
            <person name="Canback B."/>
            <person name="Casselton L.A."/>
            <person name="Cheng C.K."/>
            <person name="Deng J."/>
            <person name="Dietrich F.S."/>
            <person name="Fargo D.C."/>
            <person name="Farman M.L."/>
            <person name="Gathman A.C."/>
            <person name="Goldberg J."/>
            <person name="Guigo R."/>
            <person name="Hoegger P.J."/>
            <person name="Hooker J.B."/>
            <person name="Huggins A."/>
            <person name="James T.Y."/>
            <person name="Kamada T."/>
            <person name="Kilaru S."/>
            <person name="Kodira C."/>
            <person name="Kues U."/>
            <person name="Kupfer D."/>
            <person name="Kwan H.S."/>
            <person name="Lomsadze A."/>
            <person name="Li W."/>
            <person name="Lilly W.W."/>
            <person name="Ma L.J."/>
            <person name="Mackey A.J."/>
            <person name="Manning G."/>
            <person name="Martin F."/>
            <person name="Muraguchi H."/>
            <person name="Natvig D.O."/>
            <person name="Palmerini H."/>
            <person name="Ramesh M.A."/>
            <person name="Rehmeyer C.J."/>
            <person name="Roe B.A."/>
            <person name="Shenoy N."/>
            <person name="Stanke M."/>
            <person name="Ter-Hovhannisyan V."/>
            <person name="Tunlid A."/>
            <person name="Velagapudi R."/>
            <person name="Vision T.J."/>
            <person name="Zeng Q."/>
            <person name="Zolan M.E."/>
            <person name="Pukkila P.J."/>
        </authorList>
    </citation>
    <scope>NUCLEOTIDE SEQUENCE [LARGE SCALE GENOMIC DNA]</scope>
    <source>
        <strain evidence="7">Okayama-7 / 130 / ATCC MYA-4618 / FGSC 9003</strain>
    </source>
</reference>
<dbReference type="GeneID" id="6015747"/>
<dbReference type="GO" id="GO:0009249">
    <property type="term" value="P:protein lipoylation"/>
    <property type="evidence" value="ECO:0007669"/>
    <property type="project" value="InterPro"/>
</dbReference>
<evidence type="ECO:0000259" key="5">
    <source>
        <dbReference type="Pfam" id="PF21948"/>
    </source>
</evidence>
<accession>A8P6E4</accession>
<keyword evidence="6" id="KW-0436">Ligase</keyword>
<dbReference type="Proteomes" id="UP000001861">
    <property type="component" value="Unassembled WGS sequence"/>
</dbReference>
<dbReference type="OrthoDB" id="201621at2759"/>
<proteinExistence type="inferred from homology"/>
<organism evidence="6 7">
    <name type="scientific">Coprinopsis cinerea (strain Okayama-7 / 130 / ATCC MYA-4618 / FGSC 9003)</name>
    <name type="common">Inky cap fungus</name>
    <name type="synonym">Hormographiella aspergillata</name>
    <dbReference type="NCBI Taxonomy" id="240176"/>
    <lineage>
        <taxon>Eukaryota</taxon>
        <taxon>Fungi</taxon>
        <taxon>Dikarya</taxon>
        <taxon>Basidiomycota</taxon>
        <taxon>Agaricomycotina</taxon>
        <taxon>Agaricomycetes</taxon>
        <taxon>Agaricomycetidae</taxon>
        <taxon>Agaricales</taxon>
        <taxon>Agaricineae</taxon>
        <taxon>Psathyrellaceae</taxon>
        <taxon>Coprinopsis</taxon>
    </lineage>
</organism>
<name>A8P6E4_COPC7</name>
<evidence type="ECO:0000313" key="6">
    <source>
        <dbReference type="EMBL" id="EAU82709.1"/>
    </source>
</evidence>
<dbReference type="EMBL" id="AACS02000005">
    <property type="protein sequence ID" value="EAU82709.1"/>
    <property type="molecule type" value="Genomic_DNA"/>
</dbReference>
<comment type="function">
    <text evidence="1">Catalyzes both the ATP-dependent activation of exogenously supplied lipoate to lipoyl-AMP and the transfer of the activated lipoyl onto the lipoyl domains of lipoate-dependent enzymes.</text>
</comment>
<dbReference type="InterPro" id="IPR004562">
    <property type="entry name" value="LipoylTrfase_LipoateP_Ligase"/>
</dbReference>
<dbReference type="PANTHER" id="PTHR12561:SF3">
    <property type="entry name" value="LIPOYLTRANSFERASE 1, MITOCHONDRIAL"/>
    <property type="match status" value="1"/>
</dbReference>
<dbReference type="Pfam" id="PF21948">
    <property type="entry name" value="LplA-B_cat"/>
    <property type="match status" value="1"/>
</dbReference>
<dbReference type="InParanoid" id="A8P6E4"/>
<feature type="domain" description="BPL/LPL catalytic" evidence="5">
    <location>
        <begin position="192"/>
        <end position="268"/>
    </location>
</feature>
<dbReference type="eggNOG" id="KOG3159">
    <property type="taxonomic scope" value="Eukaryota"/>
</dbReference>
<keyword evidence="7" id="KW-1185">Reference proteome</keyword>
<dbReference type="Gene3D" id="3.30.930.10">
    <property type="entry name" value="Bira Bifunctional Protein, Domain 2"/>
    <property type="match status" value="1"/>
</dbReference>
<dbReference type="GO" id="GO:0016874">
    <property type="term" value="F:ligase activity"/>
    <property type="evidence" value="ECO:0007669"/>
    <property type="project" value="UniProtKB-KW"/>
</dbReference>
<comment type="similarity">
    <text evidence="3">Belongs to the LplA family.</text>
</comment>
<dbReference type="InterPro" id="IPR004143">
    <property type="entry name" value="BPL_LPL_catalytic"/>
</dbReference>
<dbReference type="KEGG" id="cci:CC1G_08866"/>
<evidence type="ECO:0000256" key="1">
    <source>
        <dbReference type="ARBA" id="ARBA00003253"/>
    </source>
</evidence>
<dbReference type="AlphaFoldDB" id="A8P6E4"/>
<protein>
    <recommendedName>
        <fullName evidence="4">Putative lipoate-protein ligase A</fullName>
    </recommendedName>
</protein>
<evidence type="ECO:0000313" key="7">
    <source>
        <dbReference type="Proteomes" id="UP000001861"/>
    </source>
</evidence>
<gene>
    <name evidence="6" type="ORF">CC1G_08866</name>
</gene>
<sequence>MALALRTTAPSAVSPTKWRSGRIHWLNGLQRHHQQQQSKRLLSSGLHHHRGLQQSYDLVTSRTTERYTRMPPVFPSRSRDWLMPMTKGCDSLELQRRCYHSSSQPNRLTIEEDWPRRYSIFVSTSTDPYFNLTLEDMLSYSAGMTIPNPYCLSIATHRVSLLDVIRILGRKSTFESLETSISPSYEEGVVEEQSFIFDRNETAQVVVRAIRQLGVDANVNDRNDICVGKDKIRSAYKIVNNRAYHHGTMLISTRLDTLGDLLRVANKLFAGRDRPVHARLSCGGTPRTAPKTYAVKKRCLLRFAR</sequence>
<comment type="caution">
    <text evidence="6">The sequence shown here is derived from an EMBL/GenBank/DDBJ whole genome shotgun (WGS) entry which is preliminary data.</text>
</comment>
<evidence type="ECO:0000256" key="4">
    <source>
        <dbReference type="ARBA" id="ARBA00015925"/>
    </source>
</evidence>
<evidence type="ECO:0000256" key="3">
    <source>
        <dbReference type="ARBA" id="ARBA00008242"/>
    </source>
</evidence>
<dbReference type="STRING" id="240176.A8P6E4"/>
<dbReference type="RefSeq" id="XP_001839140.1">
    <property type="nucleotide sequence ID" value="XM_001839088.1"/>
</dbReference>
<dbReference type="GO" id="GO:0005739">
    <property type="term" value="C:mitochondrion"/>
    <property type="evidence" value="ECO:0007669"/>
    <property type="project" value="TreeGrafter"/>
</dbReference>
<dbReference type="SUPFAM" id="SSF55681">
    <property type="entry name" value="Class II aaRS and biotin synthetases"/>
    <property type="match status" value="1"/>
</dbReference>
<comment type="pathway">
    <text evidence="2">Protein modification; protein lipoylation via exogenous pathway; protein N(6)-(lipoyl)lysine from lipoate: step 2/2.</text>
</comment>
<dbReference type="GO" id="GO:0017118">
    <property type="term" value="F:lipoyltransferase activity"/>
    <property type="evidence" value="ECO:0007669"/>
    <property type="project" value="TreeGrafter"/>
</dbReference>
<dbReference type="PANTHER" id="PTHR12561">
    <property type="entry name" value="LIPOATE-PROTEIN LIGASE"/>
    <property type="match status" value="1"/>
</dbReference>
<dbReference type="InterPro" id="IPR045864">
    <property type="entry name" value="aa-tRNA-synth_II/BPL/LPL"/>
</dbReference>